<comment type="caution">
    <text evidence="2">The sequence shown here is derived from an EMBL/GenBank/DDBJ whole genome shotgun (WGS) entry which is preliminary data.</text>
</comment>
<keyword evidence="1" id="KW-1133">Transmembrane helix</keyword>
<evidence type="ECO:0000313" key="3">
    <source>
        <dbReference type="Proteomes" id="UP000266441"/>
    </source>
</evidence>
<protein>
    <submittedName>
        <fullName evidence="2">Uncharacterized protein</fullName>
    </submittedName>
</protein>
<keyword evidence="1" id="KW-0812">Transmembrane</keyword>
<evidence type="ECO:0000313" key="2">
    <source>
        <dbReference type="EMBL" id="RIH66812.1"/>
    </source>
</evidence>
<gene>
    <name evidence="2" type="ORF">D1164_04280</name>
</gene>
<dbReference type="Proteomes" id="UP000266441">
    <property type="component" value="Unassembled WGS sequence"/>
</dbReference>
<keyword evidence="1" id="KW-0472">Membrane</keyword>
<reference evidence="2 3" key="1">
    <citation type="journal article" date="2015" name="Int. J. Syst. Evol. Microbiol.">
        <title>Mariniphaga sediminis sp. nov., isolated from coastal sediment.</title>
        <authorList>
            <person name="Wang F.Q."/>
            <person name="Shen Q.Y."/>
            <person name="Chen G.J."/>
            <person name="Du Z.J."/>
        </authorList>
    </citation>
    <scope>NUCLEOTIDE SEQUENCE [LARGE SCALE GENOMIC DNA]</scope>
    <source>
        <strain evidence="2 3">SY21</strain>
    </source>
</reference>
<evidence type="ECO:0000256" key="1">
    <source>
        <dbReference type="SAM" id="Phobius"/>
    </source>
</evidence>
<proteinExistence type="predicted"/>
<dbReference type="AlphaFoldDB" id="A0A399D8Q8"/>
<name>A0A399D8Q8_9BACT</name>
<dbReference type="EMBL" id="QWET01000002">
    <property type="protein sequence ID" value="RIH66812.1"/>
    <property type="molecule type" value="Genomic_DNA"/>
</dbReference>
<feature type="transmembrane region" description="Helical" evidence="1">
    <location>
        <begin position="53"/>
        <end position="73"/>
    </location>
</feature>
<organism evidence="2 3">
    <name type="scientific">Mariniphaga sediminis</name>
    <dbReference type="NCBI Taxonomy" id="1628158"/>
    <lineage>
        <taxon>Bacteria</taxon>
        <taxon>Pseudomonadati</taxon>
        <taxon>Bacteroidota</taxon>
        <taxon>Bacteroidia</taxon>
        <taxon>Marinilabiliales</taxon>
        <taxon>Prolixibacteraceae</taxon>
        <taxon>Mariniphaga</taxon>
    </lineage>
</organism>
<accession>A0A399D8Q8</accession>
<keyword evidence="3" id="KW-1185">Reference proteome</keyword>
<sequence length="113" mass="12659">MGTQKIVAGKLKFRWGREKLRRGGSFSTGSMKFSVGESQIPQGRLKSAICRDLYVAFFKFVLLFPVHILAIFANYPGLSPLLALICDQCPGLKNKYFSGFSYFIHPFFQVGVA</sequence>